<organism evidence="2 3">
    <name type="scientific">Cloacibacterium rupense</name>
    <dbReference type="NCBI Taxonomy" id="517423"/>
    <lineage>
        <taxon>Bacteria</taxon>
        <taxon>Pseudomonadati</taxon>
        <taxon>Bacteroidota</taxon>
        <taxon>Flavobacteriia</taxon>
        <taxon>Flavobacteriales</taxon>
        <taxon>Weeksellaceae</taxon>
    </lineage>
</organism>
<dbReference type="PROSITE" id="PS51257">
    <property type="entry name" value="PROKAR_LIPOPROTEIN"/>
    <property type="match status" value="1"/>
</dbReference>
<name>A0ABQ2NH69_9FLAO</name>
<dbReference type="EMBL" id="BMLV01000002">
    <property type="protein sequence ID" value="GGP03258.1"/>
    <property type="molecule type" value="Genomic_DNA"/>
</dbReference>
<proteinExistence type="predicted"/>
<evidence type="ECO:0000256" key="1">
    <source>
        <dbReference type="SAM" id="SignalP"/>
    </source>
</evidence>
<keyword evidence="3" id="KW-1185">Reference proteome</keyword>
<evidence type="ECO:0008006" key="4">
    <source>
        <dbReference type="Google" id="ProtNLM"/>
    </source>
</evidence>
<protein>
    <recommendedName>
        <fullName evidence="4">NTF2-like N-terminal transpeptidase domain-containing protein</fullName>
    </recommendedName>
</protein>
<keyword evidence="1" id="KW-0732">Signal</keyword>
<gene>
    <name evidence="2" type="ORF">GCM10010992_10940</name>
</gene>
<feature type="signal peptide" evidence="1">
    <location>
        <begin position="1"/>
        <end position="22"/>
    </location>
</feature>
<accession>A0ABQ2NH69</accession>
<dbReference type="RefSeq" id="WP_188617071.1">
    <property type="nucleotide sequence ID" value="NZ_BMLV01000002.1"/>
</dbReference>
<sequence>MKRFFILTILSALFLISCKKDAVDGESTKAFQESINDMTSSLPTLQQIKFNEALYILKTFGVEADGDLAELKALAQLLDGKKVPEIFAMADQVAQKNGIAWASNAPPSLGEMNIFQNITPSERDPNDIVATSIQINIQAASIDSIVGAKAMMVIPRLLDASGNRVEFDKAALETIMTISSQGEKLLTSKNLMQSNSFKGFYVKFESLPKDKIIDDKIDIKITVKTSKKVLEMTKMGVPINGKALLNPVVTEESTEITDPNAINPDDSENPDAPKVLGDPKNTVVNFLSSLNSQNLKGAYSQAENPNWGSYDSFSNPNSGFGAVKKVEVKSVDTKANANNTASVNATYTVTDKNGNTTDLDVSYGLKATDNGWKITSYKINSSQKK</sequence>
<evidence type="ECO:0000313" key="2">
    <source>
        <dbReference type="EMBL" id="GGP03258.1"/>
    </source>
</evidence>
<reference evidence="3" key="1">
    <citation type="journal article" date="2019" name="Int. J. Syst. Evol. Microbiol.">
        <title>The Global Catalogue of Microorganisms (GCM) 10K type strain sequencing project: providing services to taxonomists for standard genome sequencing and annotation.</title>
        <authorList>
            <consortium name="The Broad Institute Genomics Platform"/>
            <consortium name="The Broad Institute Genome Sequencing Center for Infectious Disease"/>
            <person name="Wu L."/>
            <person name="Ma J."/>
        </authorList>
    </citation>
    <scope>NUCLEOTIDE SEQUENCE [LARGE SCALE GENOMIC DNA]</scope>
    <source>
        <strain evidence="3">CGMCC 1.7656</strain>
    </source>
</reference>
<dbReference type="Proteomes" id="UP000620064">
    <property type="component" value="Unassembled WGS sequence"/>
</dbReference>
<comment type="caution">
    <text evidence="2">The sequence shown here is derived from an EMBL/GenBank/DDBJ whole genome shotgun (WGS) entry which is preliminary data.</text>
</comment>
<evidence type="ECO:0000313" key="3">
    <source>
        <dbReference type="Proteomes" id="UP000620064"/>
    </source>
</evidence>
<feature type="chain" id="PRO_5045394217" description="NTF2-like N-terminal transpeptidase domain-containing protein" evidence="1">
    <location>
        <begin position="23"/>
        <end position="385"/>
    </location>
</feature>